<name>A0ABQ1I4C5_9ALTE</name>
<evidence type="ECO:0000313" key="2">
    <source>
        <dbReference type="Proteomes" id="UP000651977"/>
    </source>
</evidence>
<dbReference type="Proteomes" id="UP000651977">
    <property type="component" value="Unassembled WGS sequence"/>
</dbReference>
<sequence length="61" mass="6851">MNHFYMCVNYAGIYLRGHWNNSVIGAVFYGLGENTTPEKGKNYWVSHTGLQSAQRLAILTG</sequence>
<keyword evidence="2" id="KW-1185">Reference proteome</keyword>
<gene>
    <name evidence="1" type="ORF">GCM10007414_25380</name>
</gene>
<dbReference type="EMBL" id="BMDY01000015">
    <property type="protein sequence ID" value="GGB10898.1"/>
    <property type="molecule type" value="Genomic_DNA"/>
</dbReference>
<organism evidence="1 2">
    <name type="scientific">Agarivorans gilvus</name>
    <dbReference type="NCBI Taxonomy" id="680279"/>
    <lineage>
        <taxon>Bacteria</taxon>
        <taxon>Pseudomonadati</taxon>
        <taxon>Pseudomonadota</taxon>
        <taxon>Gammaproteobacteria</taxon>
        <taxon>Alteromonadales</taxon>
        <taxon>Alteromonadaceae</taxon>
        <taxon>Agarivorans</taxon>
    </lineage>
</organism>
<reference evidence="2" key="1">
    <citation type="journal article" date="2019" name="Int. J. Syst. Evol. Microbiol.">
        <title>The Global Catalogue of Microorganisms (GCM) 10K type strain sequencing project: providing services to taxonomists for standard genome sequencing and annotation.</title>
        <authorList>
            <consortium name="The Broad Institute Genomics Platform"/>
            <consortium name="The Broad Institute Genome Sequencing Center for Infectious Disease"/>
            <person name="Wu L."/>
            <person name="Ma J."/>
        </authorList>
    </citation>
    <scope>NUCLEOTIDE SEQUENCE [LARGE SCALE GENOMIC DNA]</scope>
    <source>
        <strain evidence="2">CGMCC 1.10131</strain>
    </source>
</reference>
<accession>A0ABQ1I4C5</accession>
<proteinExistence type="predicted"/>
<evidence type="ECO:0000313" key="1">
    <source>
        <dbReference type="EMBL" id="GGB10898.1"/>
    </source>
</evidence>
<protein>
    <submittedName>
        <fullName evidence="1">Uncharacterized protein</fullName>
    </submittedName>
</protein>
<comment type="caution">
    <text evidence="1">The sequence shown here is derived from an EMBL/GenBank/DDBJ whole genome shotgun (WGS) entry which is preliminary data.</text>
</comment>